<sequence>MQPAGVQGEGKTVSCGMHEQRDGPIPARPTLIERLQQVTEALATTDTPQAVFDIVLTPALEAVGAVAGVILMVSEEDQALQLAAAKGHEPDLKASRQAGQLDHELPAGDALQRQEALFFEDHEALTRSYPALEPRTGTRAPSASAVLPMVLDDRPLGVVVLDFKEPHDFQPDEQRFLRAMAAQCSVALGRVALAQDLERRVEDALRDSELLAALGDALQQARRPEEVATLALLRLGPALQALSMLVVRLDGEQIRLPTLWGDMPQEIFEHMTRPGLALRDTPLLYRVAESKKAVYLEDYHLAAGTVASFPALAVGVEPICLPDGKLEGFLVIWRPAMRRGWRTSEQRVLQRAANTLGLALERAGQAETLEEKNAELQARTQALEGFALLSRDFSLEHDPVTLVGRAQELILSLLPEGVSTYYEWQGTYWALVSHRGTFKAALLQVLQQGVPQGGIPNIERPFNTRLPYYQERLDTRPLTVAQEEFAVVKATAALPVFVADQVQGVMVFGLHQAHTWAAPERAVLETVARSLGLALERSLASRELASQRDALVARSQELAAANEELEGFSYSISHDLRTPVRHIAGFIKLARQALGENLDAKTTRYLDVVDQASARLNVLIDALLYLSRTSRQPLRLTDVNLNETMVRIHKTLLPDLLNRQIHWEVKDLPVVTGDREALYGVLTQLTENALKFTLGRAPAVIKVTAEDLGTAWQISVSDNGIGFDPLYQERLFNMFQRLHGTEVEGTGVGLASVRRMVLKHGGQVFAEGQVGKGATFGFTLPKEGPPTR</sequence>
<evidence type="ECO:0000256" key="6">
    <source>
        <dbReference type="SAM" id="MobiDB-lite"/>
    </source>
</evidence>
<dbReference type="InterPro" id="IPR004358">
    <property type="entry name" value="Sig_transdc_His_kin-like_C"/>
</dbReference>
<name>A0A1W1UNW6_9DEIO</name>
<dbReference type="OrthoDB" id="53662at2"/>
<dbReference type="GO" id="GO:0030295">
    <property type="term" value="F:protein kinase activator activity"/>
    <property type="evidence" value="ECO:0007669"/>
    <property type="project" value="TreeGrafter"/>
</dbReference>
<dbReference type="PANTHER" id="PTHR42878:SF15">
    <property type="entry name" value="BACTERIOPHYTOCHROME"/>
    <property type="match status" value="1"/>
</dbReference>
<proteinExistence type="predicted"/>
<reference evidence="8 9" key="1">
    <citation type="submission" date="2017-04" db="EMBL/GenBank/DDBJ databases">
        <authorList>
            <person name="Afonso C.L."/>
            <person name="Miller P.J."/>
            <person name="Scott M.A."/>
            <person name="Spackman E."/>
            <person name="Goraichik I."/>
            <person name="Dimitrov K.M."/>
            <person name="Suarez D.L."/>
            <person name="Swayne D.E."/>
        </authorList>
    </citation>
    <scope>NUCLEOTIDE SEQUENCE [LARGE SCALE GENOMIC DNA]</scope>
    <source>
        <strain evidence="8 9">KR-140</strain>
    </source>
</reference>
<dbReference type="InterPro" id="IPR036890">
    <property type="entry name" value="HATPase_C_sf"/>
</dbReference>
<dbReference type="SUPFAM" id="SSF55781">
    <property type="entry name" value="GAF domain-like"/>
    <property type="match status" value="3"/>
</dbReference>
<keyword evidence="5 8" id="KW-0418">Kinase</keyword>
<dbReference type="GO" id="GO:0007234">
    <property type="term" value="P:osmosensory signaling via phosphorelay pathway"/>
    <property type="evidence" value="ECO:0007669"/>
    <property type="project" value="TreeGrafter"/>
</dbReference>
<keyword evidence="3" id="KW-0597">Phosphoprotein</keyword>
<dbReference type="Gene3D" id="3.30.450.40">
    <property type="match status" value="3"/>
</dbReference>
<dbReference type="Gene3D" id="1.10.287.130">
    <property type="match status" value="1"/>
</dbReference>
<dbReference type="InterPro" id="IPR003661">
    <property type="entry name" value="HisK_dim/P_dom"/>
</dbReference>
<feature type="domain" description="Histidine kinase" evidence="7">
    <location>
        <begin position="571"/>
        <end position="784"/>
    </location>
</feature>
<evidence type="ECO:0000256" key="2">
    <source>
        <dbReference type="ARBA" id="ARBA00012438"/>
    </source>
</evidence>
<dbReference type="GO" id="GO:0000156">
    <property type="term" value="F:phosphorelay response regulator activity"/>
    <property type="evidence" value="ECO:0007669"/>
    <property type="project" value="TreeGrafter"/>
</dbReference>
<dbReference type="Pfam" id="PF13185">
    <property type="entry name" value="GAF_2"/>
    <property type="match status" value="1"/>
</dbReference>
<dbReference type="InterPro" id="IPR003594">
    <property type="entry name" value="HATPase_dom"/>
</dbReference>
<evidence type="ECO:0000313" key="8">
    <source>
        <dbReference type="EMBL" id="SMB82501.1"/>
    </source>
</evidence>
<dbReference type="InterPro" id="IPR029016">
    <property type="entry name" value="GAF-like_dom_sf"/>
</dbReference>
<dbReference type="InterPro" id="IPR003018">
    <property type="entry name" value="GAF"/>
</dbReference>
<dbReference type="InterPro" id="IPR005467">
    <property type="entry name" value="His_kinase_dom"/>
</dbReference>
<dbReference type="PROSITE" id="PS50109">
    <property type="entry name" value="HIS_KIN"/>
    <property type="match status" value="1"/>
</dbReference>
<comment type="catalytic activity">
    <reaction evidence="1">
        <text>ATP + protein L-histidine = ADP + protein N-phospho-L-histidine.</text>
        <dbReference type="EC" id="2.7.13.3"/>
    </reaction>
</comment>
<dbReference type="RefSeq" id="WP_139806548.1">
    <property type="nucleotide sequence ID" value="NZ_FWWU01000006.1"/>
</dbReference>
<evidence type="ECO:0000256" key="1">
    <source>
        <dbReference type="ARBA" id="ARBA00000085"/>
    </source>
</evidence>
<dbReference type="GO" id="GO:0000155">
    <property type="term" value="F:phosphorelay sensor kinase activity"/>
    <property type="evidence" value="ECO:0007669"/>
    <property type="project" value="InterPro"/>
</dbReference>
<dbReference type="Proteomes" id="UP000192582">
    <property type="component" value="Unassembled WGS sequence"/>
</dbReference>
<dbReference type="PANTHER" id="PTHR42878">
    <property type="entry name" value="TWO-COMPONENT HISTIDINE KINASE"/>
    <property type="match status" value="1"/>
</dbReference>
<dbReference type="Pfam" id="PF02518">
    <property type="entry name" value="HATPase_c"/>
    <property type="match status" value="1"/>
</dbReference>
<dbReference type="SMART" id="SM00388">
    <property type="entry name" value="HisKA"/>
    <property type="match status" value="1"/>
</dbReference>
<keyword evidence="9" id="KW-1185">Reference proteome</keyword>
<accession>A0A1W1UNW6</accession>
<protein>
    <recommendedName>
        <fullName evidence="2">histidine kinase</fullName>
        <ecNumber evidence="2">2.7.13.3</ecNumber>
    </recommendedName>
</protein>
<evidence type="ECO:0000256" key="3">
    <source>
        <dbReference type="ARBA" id="ARBA00022553"/>
    </source>
</evidence>
<dbReference type="SUPFAM" id="SSF55874">
    <property type="entry name" value="ATPase domain of HSP90 chaperone/DNA topoisomerase II/histidine kinase"/>
    <property type="match status" value="1"/>
</dbReference>
<evidence type="ECO:0000256" key="5">
    <source>
        <dbReference type="ARBA" id="ARBA00022777"/>
    </source>
</evidence>
<evidence type="ECO:0000259" key="7">
    <source>
        <dbReference type="PROSITE" id="PS50109"/>
    </source>
</evidence>
<dbReference type="InterPro" id="IPR050351">
    <property type="entry name" value="BphY/WalK/GraS-like"/>
</dbReference>
<evidence type="ECO:0000313" key="9">
    <source>
        <dbReference type="Proteomes" id="UP000192582"/>
    </source>
</evidence>
<feature type="region of interest" description="Disordered" evidence="6">
    <location>
        <begin position="1"/>
        <end position="25"/>
    </location>
</feature>
<dbReference type="InterPro" id="IPR036097">
    <property type="entry name" value="HisK_dim/P_sf"/>
</dbReference>
<organism evidence="8 9">
    <name type="scientific">Deinococcus hopiensis KR-140</name>
    <dbReference type="NCBI Taxonomy" id="695939"/>
    <lineage>
        <taxon>Bacteria</taxon>
        <taxon>Thermotogati</taxon>
        <taxon>Deinococcota</taxon>
        <taxon>Deinococci</taxon>
        <taxon>Deinococcales</taxon>
        <taxon>Deinococcaceae</taxon>
        <taxon>Deinococcus</taxon>
    </lineage>
</organism>
<dbReference type="EC" id="2.7.13.3" evidence="2"/>
<dbReference type="STRING" id="695939.SAMN00790413_04037"/>
<dbReference type="EMBL" id="FWWU01000006">
    <property type="protein sequence ID" value="SMB82501.1"/>
    <property type="molecule type" value="Genomic_DNA"/>
</dbReference>
<gene>
    <name evidence="8" type="ORF">SAMN00790413_04037</name>
</gene>
<dbReference type="SMART" id="SM00065">
    <property type="entry name" value="GAF"/>
    <property type="match status" value="3"/>
</dbReference>
<evidence type="ECO:0000256" key="4">
    <source>
        <dbReference type="ARBA" id="ARBA00022679"/>
    </source>
</evidence>
<dbReference type="AlphaFoldDB" id="A0A1W1UNW6"/>
<dbReference type="SUPFAM" id="SSF47384">
    <property type="entry name" value="Homodimeric domain of signal transducing histidine kinase"/>
    <property type="match status" value="1"/>
</dbReference>
<dbReference type="CDD" id="cd00082">
    <property type="entry name" value="HisKA"/>
    <property type="match status" value="1"/>
</dbReference>
<keyword evidence="4" id="KW-0808">Transferase</keyword>
<dbReference type="Pfam" id="PF00512">
    <property type="entry name" value="HisKA"/>
    <property type="match status" value="1"/>
</dbReference>
<dbReference type="PRINTS" id="PR00344">
    <property type="entry name" value="BCTRLSENSOR"/>
</dbReference>
<dbReference type="SMART" id="SM00387">
    <property type="entry name" value="HATPase_c"/>
    <property type="match status" value="1"/>
</dbReference>
<dbReference type="Gene3D" id="3.30.565.10">
    <property type="entry name" value="Histidine kinase-like ATPase, C-terminal domain"/>
    <property type="match status" value="1"/>
</dbReference>